<evidence type="ECO:0000256" key="7">
    <source>
        <dbReference type="ARBA" id="ARBA00022779"/>
    </source>
</evidence>
<comment type="function">
    <text evidence="1 10">Controls the rotational direction of flagella during chemotaxis.</text>
</comment>
<reference evidence="12" key="1">
    <citation type="submission" date="2022-11" db="EMBL/GenBank/DDBJ databases">
        <title>Pseudomonas triclosanedens sp. nov., a triclosan degrader isolated from activated sludge.</title>
        <authorList>
            <person name="Yin Y."/>
            <person name="Lu Z."/>
        </authorList>
    </citation>
    <scope>NUCLEOTIDE SEQUENCE</scope>
    <source>
        <strain evidence="12">ZM23</strain>
    </source>
</reference>
<comment type="similarity">
    <text evidence="3 10">Belongs to the FliL family.</text>
</comment>
<dbReference type="RefSeq" id="WP_254469986.1">
    <property type="nucleotide sequence ID" value="NZ_CP113432.1"/>
</dbReference>
<evidence type="ECO:0000256" key="5">
    <source>
        <dbReference type="ARBA" id="ARBA00022500"/>
    </source>
</evidence>
<evidence type="ECO:0000256" key="9">
    <source>
        <dbReference type="ARBA" id="ARBA00023136"/>
    </source>
</evidence>
<keyword evidence="12" id="KW-0282">Flagellum</keyword>
<dbReference type="PANTHER" id="PTHR35091">
    <property type="entry name" value="FLAGELLAR PROTEIN FLIL"/>
    <property type="match status" value="1"/>
</dbReference>
<keyword evidence="4" id="KW-1003">Cell membrane</keyword>
<dbReference type="Pfam" id="PF03748">
    <property type="entry name" value="FliL"/>
    <property type="match status" value="1"/>
</dbReference>
<accession>A0ABY6ZZ05</accession>
<keyword evidence="5 10" id="KW-0145">Chemotaxis</keyword>
<keyword evidence="9 10" id="KW-0472">Membrane</keyword>
<keyword evidence="12" id="KW-0966">Cell projection</keyword>
<proteinExistence type="inferred from homology"/>
<evidence type="ECO:0000256" key="8">
    <source>
        <dbReference type="ARBA" id="ARBA00022989"/>
    </source>
</evidence>
<comment type="subcellular location">
    <subcellularLocation>
        <location evidence="10">Cell inner membrane</location>
    </subcellularLocation>
    <subcellularLocation>
        <location evidence="2">Cell membrane</location>
        <topology evidence="2">Single-pass membrane protein</topology>
    </subcellularLocation>
</comment>
<keyword evidence="10" id="KW-0997">Cell inner membrane</keyword>
<evidence type="ECO:0000313" key="13">
    <source>
        <dbReference type="Proteomes" id="UP001163624"/>
    </source>
</evidence>
<name>A0ABY6ZZ05_9PSED</name>
<sequence>MRAFLALLLVLSFSPFAAASEDAKPEDANKPIFVDLTPALVGNYGSGPRLKYFKADIALKVTGKEASEKVEHHEPLIRNQLVMLFAQQTDESLGSVDGKEKLRQEALKQVQDALQQEEGKPLVDDLLFNNLIVQP</sequence>
<evidence type="ECO:0000256" key="11">
    <source>
        <dbReference type="SAM" id="SignalP"/>
    </source>
</evidence>
<keyword evidence="7 10" id="KW-0283">Flagellar rotation</keyword>
<dbReference type="EMBL" id="CP113432">
    <property type="protein sequence ID" value="WAI50024.1"/>
    <property type="molecule type" value="Genomic_DNA"/>
</dbReference>
<evidence type="ECO:0000256" key="10">
    <source>
        <dbReference type="RuleBase" id="RU364125"/>
    </source>
</evidence>
<keyword evidence="13" id="KW-1185">Reference proteome</keyword>
<dbReference type="Proteomes" id="UP001163624">
    <property type="component" value="Chromosome"/>
</dbReference>
<feature type="signal peptide" evidence="11">
    <location>
        <begin position="1"/>
        <end position="19"/>
    </location>
</feature>
<gene>
    <name evidence="12" type="ORF">OU419_01790</name>
</gene>
<feature type="chain" id="PRO_5045386740" description="Flagellar protein FliL" evidence="11">
    <location>
        <begin position="20"/>
        <end position="135"/>
    </location>
</feature>
<evidence type="ECO:0000256" key="2">
    <source>
        <dbReference type="ARBA" id="ARBA00004162"/>
    </source>
</evidence>
<evidence type="ECO:0000256" key="4">
    <source>
        <dbReference type="ARBA" id="ARBA00022475"/>
    </source>
</evidence>
<keyword evidence="8" id="KW-1133">Transmembrane helix</keyword>
<keyword evidence="11" id="KW-0732">Signal</keyword>
<organism evidence="12 13">
    <name type="scientific">Pseudomonas triclosanedens</name>
    <dbReference type="NCBI Taxonomy" id="2961893"/>
    <lineage>
        <taxon>Bacteria</taxon>
        <taxon>Pseudomonadati</taxon>
        <taxon>Pseudomonadota</taxon>
        <taxon>Gammaproteobacteria</taxon>
        <taxon>Pseudomonadales</taxon>
        <taxon>Pseudomonadaceae</taxon>
        <taxon>Pseudomonas</taxon>
    </lineage>
</organism>
<evidence type="ECO:0000256" key="3">
    <source>
        <dbReference type="ARBA" id="ARBA00008281"/>
    </source>
</evidence>
<keyword evidence="12" id="KW-0969">Cilium</keyword>
<keyword evidence="6" id="KW-0812">Transmembrane</keyword>
<evidence type="ECO:0000313" key="12">
    <source>
        <dbReference type="EMBL" id="WAI50024.1"/>
    </source>
</evidence>
<evidence type="ECO:0000256" key="1">
    <source>
        <dbReference type="ARBA" id="ARBA00002254"/>
    </source>
</evidence>
<evidence type="ECO:0000256" key="6">
    <source>
        <dbReference type="ARBA" id="ARBA00022692"/>
    </source>
</evidence>
<protein>
    <recommendedName>
        <fullName evidence="10">Flagellar protein FliL</fullName>
    </recommendedName>
</protein>
<dbReference type="InterPro" id="IPR005503">
    <property type="entry name" value="FliL"/>
</dbReference>
<dbReference type="PANTHER" id="PTHR35091:SF2">
    <property type="entry name" value="FLAGELLAR PROTEIN FLIL"/>
    <property type="match status" value="1"/>
</dbReference>